<dbReference type="PANTHER" id="PTHR22754:SF32">
    <property type="entry name" value="DISCO-INTERACTING PROTEIN 2"/>
    <property type="match status" value="1"/>
</dbReference>
<sequence length="597" mass="61533">MGHQPAPDEQPHATTAATLHTALDLAAARAPDATVDFPNERETVSLRELADRSRTMAGALLTDGVAHGERVGILATNSADFLTALFAVSRAGAAASPLALPTAAGDLGGYASRLTRTSAAAGMRRVITGRRLSGVLARLGAGLGGLRLLPANELAAAGLATDAPGGGRLPEVGADDVAIVQFTSGSTALPKGVVLTHRNVLAGIRAIITGIRLGQGDHGGSWLPMYHDMGLFATLSAVMTGIDMTVWSPAAFIRDPARWLREFLDRGGTISPAPNFAYDQLVAAVEPDEVAGLDMRGWRVALNGAEPISPLSLERFLAHFAPAGFAPEQMFPVYGMAEATLAVTFPPLGRAPVVLWVDRDRLTADGAVVPVERDHPRARGLVGVGRPVLGVRVRVRAADGDGAPGGQGVLPAAAATGDGERVGEIEISGTPVTAGYVTAGGTPNATAAEDGWLRTGDLGLLRDGELYVTGRAKEMIIIRGVNYYPEDAEQAVRDLPGLHRRRAVAVGGPDGRPADGGPTSETGAAGVVMTLVGETSLTEPAARDRLAAELAATAAAALGLGRAEVAARLVDPGTLPRTSSGKFQRLAVRGLLDRGEL</sequence>
<evidence type="ECO:0000313" key="4">
    <source>
        <dbReference type="Proteomes" id="UP000188929"/>
    </source>
</evidence>
<dbReference type="Gene3D" id="3.30.300.30">
    <property type="match status" value="1"/>
</dbReference>
<dbReference type="STRING" id="1834516.BL253_09510"/>
<dbReference type="EMBL" id="MOMC01000016">
    <property type="protein sequence ID" value="ONH31517.1"/>
    <property type="molecule type" value="Genomic_DNA"/>
</dbReference>
<dbReference type="Gene3D" id="3.40.50.12780">
    <property type="entry name" value="N-terminal domain of ligase-like"/>
    <property type="match status" value="1"/>
</dbReference>
<evidence type="ECO:0000313" key="3">
    <source>
        <dbReference type="EMBL" id="ONH31517.1"/>
    </source>
</evidence>
<dbReference type="SUPFAM" id="SSF56801">
    <property type="entry name" value="Acetyl-CoA synthetase-like"/>
    <property type="match status" value="1"/>
</dbReference>
<dbReference type="GO" id="GO:0005886">
    <property type="term" value="C:plasma membrane"/>
    <property type="evidence" value="ECO:0007669"/>
    <property type="project" value="TreeGrafter"/>
</dbReference>
<dbReference type="InterPro" id="IPR000873">
    <property type="entry name" value="AMP-dep_synth/lig_dom"/>
</dbReference>
<dbReference type="InterPro" id="IPR045851">
    <property type="entry name" value="AMP-bd_C_sf"/>
</dbReference>
<dbReference type="Pfam" id="PF00501">
    <property type="entry name" value="AMP-binding"/>
    <property type="match status" value="1"/>
</dbReference>
<accession>A0A1V2IEH1</accession>
<proteinExistence type="inferred from homology"/>
<dbReference type="GO" id="GO:0070566">
    <property type="term" value="F:adenylyltransferase activity"/>
    <property type="evidence" value="ECO:0007669"/>
    <property type="project" value="TreeGrafter"/>
</dbReference>
<reference evidence="4" key="1">
    <citation type="submission" date="2016-10" db="EMBL/GenBank/DDBJ databases">
        <title>Frankia sp. NRRL B-16386 Genome sequencing.</title>
        <authorList>
            <person name="Ghodhbane-Gtari F."/>
            <person name="Swanson E."/>
            <person name="Gueddou A."/>
            <person name="Hezbri K."/>
            <person name="Ktari K."/>
            <person name="Nouioui I."/>
            <person name="Morris K."/>
            <person name="Simpson S."/>
            <person name="Abebe-Akele F."/>
            <person name="Thomas K."/>
            <person name="Gtari M."/>
            <person name="Tisa L.S."/>
        </authorList>
    </citation>
    <scope>NUCLEOTIDE SEQUENCE [LARGE SCALE GENOMIC DNA]</scope>
    <source>
        <strain evidence="4">NRRL B-16386</strain>
    </source>
</reference>
<dbReference type="PANTHER" id="PTHR22754">
    <property type="entry name" value="DISCO-INTERACTING PROTEIN 2 DIP2 -RELATED"/>
    <property type="match status" value="1"/>
</dbReference>
<evidence type="ECO:0000259" key="2">
    <source>
        <dbReference type="Pfam" id="PF00501"/>
    </source>
</evidence>
<keyword evidence="4" id="KW-1185">Reference proteome</keyword>
<name>A0A1V2IEH1_9ACTN</name>
<gene>
    <name evidence="3" type="ORF">BL253_09510</name>
</gene>
<feature type="domain" description="AMP-dependent synthetase/ligase" evidence="2">
    <location>
        <begin position="26"/>
        <end position="436"/>
    </location>
</feature>
<evidence type="ECO:0000256" key="1">
    <source>
        <dbReference type="ARBA" id="ARBA00006432"/>
    </source>
</evidence>
<dbReference type="Proteomes" id="UP000188929">
    <property type="component" value="Unassembled WGS sequence"/>
</dbReference>
<dbReference type="GO" id="GO:0006633">
    <property type="term" value="P:fatty acid biosynthetic process"/>
    <property type="evidence" value="ECO:0007669"/>
    <property type="project" value="TreeGrafter"/>
</dbReference>
<dbReference type="AlphaFoldDB" id="A0A1V2IEH1"/>
<dbReference type="InterPro" id="IPR042099">
    <property type="entry name" value="ANL_N_sf"/>
</dbReference>
<comment type="caution">
    <text evidence="3">The sequence shown here is derived from an EMBL/GenBank/DDBJ whole genome shotgun (WGS) entry which is preliminary data.</text>
</comment>
<comment type="similarity">
    <text evidence="1">Belongs to the ATP-dependent AMP-binding enzyme family.</text>
</comment>
<organism evidence="3 4">
    <name type="scientific">Pseudofrankia asymbiotica</name>
    <dbReference type="NCBI Taxonomy" id="1834516"/>
    <lineage>
        <taxon>Bacteria</taxon>
        <taxon>Bacillati</taxon>
        <taxon>Actinomycetota</taxon>
        <taxon>Actinomycetes</taxon>
        <taxon>Frankiales</taxon>
        <taxon>Frankiaceae</taxon>
        <taxon>Pseudofrankia</taxon>
    </lineage>
</organism>
<protein>
    <submittedName>
        <fullName evidence="3">AMP-dependent synthetase</fullName>
    </submittedName>
</protein>